<dbReference type="Proteomes" id="UP001141806">
    <property type="component" value="Unassembled WGS sequence"/>
</dbReference>
<keyword evidence="5" id="KW-1185">Reference proteome</keyword>
<proteinExistence type="predicted"/>
<feature type="compositionally biased region" description="Low complexity" evidence="2">
    <location>
        <begin position="132"/>
        <end position="144"/>
    </location>
</feature>
<reference evidence="4" key="1">
    <citation type="journal article" date="2023" name="Plant J.">
        <title>The genome of the king protea, Protea cynaroides.</title>
        <authorList>
            <person name="Chang J."/>
            <person name="Duong T.A."/>
            <person name="Schoeman C."/>
            <person name="Ma X."/>
            <person name="Roodt D."/>
            <person name="Barker N."/>
            <person name="Li Z."/>
            <person name="Van de Peer Y."/>
            <person name="Mizrachi E."/>
        </authorList>
    </citation>
    <scope>NUCLEOTIDE SEQUENCE</scope>
    <source>
        <tissue evidence="4">Young leaves</tissue>
    </source>
</reference>
<organism evidence="4 5">
    <name type="scientific">Protea cynaroides</name>
    <dbReference type="NCBI Taxonomy" id="273540"/>
    <lineage>
        <taxon>Eukaryota</taxon>
        <taxon>Viridiplantae</taxon>
        <taxon>Streptophyta</taxon>
        <taxon>Embryophyta</taxon>
        <taxon>Tracheophyta</taxon>
        <taxon>Spermatophyta</taxon>
        <taxon>Magnoliopsida</taxon>
        <taxon>Proteales</taxon>
        <taxon>Proteaceae</taxon>
        <taxon>Protea</taxon>
    </lineage>
</organism>
<dbReference type="PROSITE" id="PS50158">
    <property type="entry name" value="ZF_CCHC"/>
    <property type="match status" value="1"/>
</dbReference>
<gene>
    <name evidence="4" type="ORF">NE237_002548</name>
</gene>
<dbReference type="AlphaFoldDB" id="A0A9Q0QZG8"/>
<protein>
    <recommendedName>
        <fullName evidence="3">CCHC-type domain-containing protein</fullName>
    </recommendedName>
</protein>
<dbReference type="InterPro" id="IPR001878">
    <property type="entry name" value="Znf_CCHC"/>
</dbReference>
<dbReference type="SUPFAM" id="SSF57756">
    <property type="entry name" value="Retrovirus zinc finger-like domains"/>
    <property type="match status" value="1"/>
</dbReference>
<name>A0A9Q0QZG8_9MAGN</name>
<accession>A0A9Q0QZG8</accession>
<dbReference type="GO" id="GO:0008270">
    <property type="term" value="F:zinc ion binding"/>
    <property type="evidence" value="ECO:0007669"/>
    <property type="project" value="UniProtKB-KW"/>
</dbReference>
<keyword evidence="1" id="KW-0479">Metal-binding</keyword>
<dbReference type="EMBL" id="JAMYWD010000003">
    <property type="protein sequence ID" value="KAJ4977442.1"/>
    <property type="molecule type" value="Genomic_DNA"/>
</dbReference>
<dbReference type="GO" id="GO:0003676">
    <property type="term" value="F:nucleic acid binding"/>
    <property type="evidence" value="ECO:0007669"/>
    <property type="project" value="InterPro"/>
</dbReference>
<sequence length="325" mass="37831">MEAKAESWFQVMDQNVVKLDRFDGINFNRWKDKLMFMLIALKITYVLDPNLKDLSEPKDDDSNQLKVEQNKRIDDEVLCRGYILNTLSDRLYDLFTNFEKHLRIEKDTRNLYKRNVETVFKVNYMNEKKPNSGGKKYSRESSSGGKKKKLQEFSGSNAIKIKTNKSCYHCGKKGYFKRDCRYKKKQKMENVNATNLVEQENALVAMISDLHVDMITELNMAAATKTFDWWYDSVSIQDLFEKVIEGYEVMMKNNDTTKVLGKDTIEISFIFEKKLVLVNVLFVPEIRKSLVSTNLPTKLYFLRMVSLLANGTLVMTCSNSVLLIK</sequence>
<dbReference type="InterPro" id="IPR036875">
    <property type="entry name" value="Znf_CCHC_sf"/>
</dbReference>
<evidence type="ECO:0000313" key="4">
    <source>
        <dbReference type="EMBL" id="KAJ4977442.1"/>
    </source>
</evidence>
<dbReference type="Gene3D" id="4.10.60.10">
    <property type="entry name" value="Zinc finger, CCHC-type"/>
    <property type="match status" value="1"/>
</dbReference>
<dbReference type="OrthoDB" id="1300022at2759"/>
<feature type="region of interest" description="Disordered" evidence="2">
    <location>
        <begin position="127"/>
        <end position="149"/>
    </location>
</feature>
<feature type="domain" description="CCHC-type" evidence="3">
    <location>
        <begin position="167"/>
        <end position="181"/>
    </location>
</feature>
<dbReference type="Pfam" id="PF22936">
    <property type="entry name" value="Pol_BBD"/>
    <property type="match status" value="1"/>
</dbReference>
<evidence type="ECO:0000313" key="5">
    <source>
        <dbReference type="Proteomes" id="UP001141806"/>
    </source>
</evidence>
<dbReference type="PANTHER" id="PTHR47592">
    <property type="entry name" value="PBF68 PROTEIN"/>
    <property type="match status" value="1"/>
</dbReference>
<dbReference type="PANTHER" id="PTHR47592:SF31">
    <property type="entry name" value="ZINC FINGER, CCHC-TYPE-RELATED"/>
    <property type="match status" value="1"/>
</dbReference>
<keyword evidence="1" id="KW-0863">Zinc-finger</keyword>
<evidence type="ECO:0000256" key="1">
    <source>
        <dbReference type="PROSITE-ProRule" id="PRU00047"/>
    </source>
</evidence>
<evidence type="ECO:0000256" key="2">
    <source>
        <dbReference type="SAM" id="MobiDB-lite"/>
    </source>
</evidence>
<keyword evidence="1" id="KW-0862">Zinc</keyword>
<dbReference type="InterPro" id="IPR054722">
    <property type="entry name" value="PolX-like_BBD"/>
</dbReference>
<comment type="caution">
    <text evidence="4">The sequence shown here is derived from an EMBL/GenBank/DDBJ whole genome shotgun (WGS) entry which is preliminary data.</text>
</comment>
<evidence type="ECO:0000259" key="3">
    <source>
        <dbReference type="PROSITE" id="PS50158"/>
    </source>
</evidence>